<comment type="similarity">
    <text evidence="2">Belongs to the HAD-like hydrolase superfamily.</text>
</comment>
<feature type="binding site" evidence="5">
    <location>
        <position position="29"/>
    </location>
    <ligand>
        <name>Mg(2+)</name>
        <dbReference type="ChEBI" id="CHEBI:18420"/>
    </ligand>
</feature>
<dbReference type="PIRSF" id="PIRSF000915">
    <property type="entry name" value="PGP-type_phosphatase"/>
    <property type="match status" value="1"/>
</dbReference>
<feature type="active site" description="Proton donor" evidence="3">
    <location>
        <position position="29"/>
    </location>
</feature>
<dbReference type="InterPro" id="IPR006357">
    <property type="entry name" value="HAD-SF_hydro_IIA"/>
</dbReference>
<dbReference type="NCBIfam" id="TIGR01460">
    <property type="entry name" value="HAD-SF-IIA"/>
    <property type="match status" value="1"/>
</dbReference>
<dbReference type="InterPro" id="IPR006349">
    <property type="entry name" value="PGP_euk"/>
</dbReference>
<evidence type="ECO:0000256" key="2">
    <source>
        <dbReference type="PIRNR" id="PIRNR000915"/>
    </source>
</evidence>
<reference evidence="6" key="1">
    <citation type="submission" date="2020-11" db="EMBL/GenBank/DDBJ databases">
        <authorList>
            <person name="Tran Van P."/>
        </authorList>
    </citation>
    <scope>NUCLEOTIDE SEQUENCE</scope>
</reference>
<evidence type="ECO:0000256" key="4">
    <source>
        <dbReference type="PIRSR" id="PIRSR000915-2"/>
    </source>
</evidence>
<dbReference type="AlphaFoldDB" id="A0A7R9P129"/>
<sequence length="307" mass="33768">MSAVNLDRLSKEELNTFIKSFDTVLCDCDGVLWLYDHGIAGSAETLNRFQHLGKKVFYVTNNSTKTRDEFVAKCEKLGFNTTKDEILSTSYLTACYLKDLGFNKKVFIVGSIGIAKELEAVGIRHLGVGPDPVLTDLGSLVSQDLKLDPEVGAVVVGFDLHFNFLKMMKAASYTNNPDCIFIATNTDERFPMDAANIVVPGTGSIVAAVETCAGRRAFKIGKPSAYIHDAIMKRHQVDPKRTLMIGDRCNTDILLGKRCGFQTLLVLTGVTKMSEVDAWKASNKAEEQELVPDYYTGKLGDLLPHLS</sequence>
<keyword evidence="1 2" id="KW-0378">Hydrolase</keyword>
<accession>A0A7R9P129</accession>
<dbReference type="SUPFAM" id="SSF56784">
    <property type="entry name" value="HAD-like"/>
    <property type="match status" value="1"/>
</dbReference>
<dbReference type="NCBIfam" id="TIGR01452">
    <property type="entry name" value="PGP_euk"/>
    <property type="match status" value="1"/>
</dbReference>
<dbReference type="GO" id="GO:0016791">
    <property type="term" value="F:phosphatase activity"/>
    <property type="evidence" value="ECO:0007669"/>
    <property type="project" value="InterPro"/>
</dbReference>
<dbReference type="EMBL" id="OE009347">
    <property type="protein sequence ID" value="CAD7463813.1"/>
    <property type="molecule type" value="Genomic_DNA"/>
</dbReference>
<dbReference type="GO" id="GO:0005737">
    <property type="term" value="C:cytoplasm"/>
    <property type="evidence" value="ECO:0007669"/>
    <property type="project" value="TreeGrafter"/>
</dbReference>
<protein>
    <recommendedName>
        <fullName evidence="7">Phosphoglycolate phosphatase</fullName>
    </recommendedName>
</protein>
<feature type="active site" description="Proton donor" evidence="3">
    <location>
        <position position="27"/>
    </location>
</feature>
<dbReference type="GO" id="GO:0046872">
    <property type="term" value="F:metal ion binding"/>
    <property type="evidence" value="ECO:0007669"/>
    <property type="project" value="UniProtKB-KW"/>
</dbReference>
<feature type="binding site" evidence="5">
    <location>
        <position position="247"/>
    </location>
    <ligand>
        <name>Mg(2+)</name>
        <dbReference type="ChEBI" id="CHEBI:18420"/>
    </ligand>
</feature>
<gene>
    <name evidence="6" type="ORF">TTEB3V08_LOCUS11693</name>
</gene>
<name>A0A7R9P129_9NEOP</name>
<dbReference type="PANTHER" id="PTHR19288:SF93">
    <property type="entry name" value="FI11325P-RELATED"/>
    <property type="match status" value="1"/>
</dbReference>
<evidence type="ECO:0000256" key="1">
    <source>
        <dbReference type="ARBA" id="ARBA00022801"/>
    </source>
</evidence>
<evidence type="ECO:0008006" key="7">
    <source>
        <dbReference type="Google" id="ProtNLM"/>
    </source>
</evidence>
<feature type="binding site" evidence="4">
    <location>
        <position position="222"/>
    </location>
    <ligand>
        <name>substrate</name>
    </ligand>
</feature>
<dbReference type="InterPro" id="IPR036412">
    <property type="entry name" value="HAD-like_sf"/>
</dbReference>
<evidence type="ECO:0000256" key="5">
    <source>
        <dbReference type="PIRSR" id="PIRSR000915-3"/>
    </source>
</evidence>
<keyword evidence="5" id="KW-0479">Metal-binding</keyword>
<evidence type="ECO:0000256" key="3">
    <source>
        <dbReference type="PIRSR" id="PIRSR000915-1"/>
    </source>
</evidence>
<feature type="binding site" evidence="5">
    <location>
        <position position="27"/>
    </location>
    <ligand>
        <name>Mg(2+)</name>
        <dbReference type="ChEBI" id="CHEBI:18420"/>
    </ligand>
</feature>
<evidence type="ECO:0000313" key="6">
    <source>
        <dbReference type="EMBL" id="CAD7463813.1"/>
    </source>
</evidence>
<dbReference type="InterPro" id="IPR023214">
    <property type="entry name" value="HAD_sf"/>
</dbReference>
<proteinExistence type="inferred from homology"/>
<dbReference type="Pfam" id="PF13344">
    <property type="entry name" value="Hydrolase_6"/>
    <property type="match status" value="1"/>
</dbReference>
<organism evidence="6">
    <name type="scientific">Timema tahoe</name>
    <dbReference type="NCBI Taxonomy" id="61484"/>
    <lineage>
        <taxon>Eukaryota</taxon>
        <taxon>Metazoa</taxon>
        <taxon>Ecdysozoa</taxon>
        <taxon>Arthropoda</taxon>
        <taxon>Hexapoda</taxon>
        <taxon>Insecta</taxon>
        <taxon>Pterygota</taxon>
        <taxon>Neoptera</taxon>
        <taxon>Polyneoptera</taxon>
        <taxon>Phasmatodea</taxon>
        <taxon>Timematodea</taxon>
        <taxon>Timematoidea</taxon>
        <taxon>Timematidae</taxon>
        <taxon>Timema</taxon>
    </lineage>
</organism>
<dbReference type="Pfam" id="PF13242">
    <property type="entry name" value="Hydrolase_like"/>
    <property type="match status" value="1"/>
</dbReference>
<keyword evidence="5" id="KW-0460">Magnesium</keyword>
<comment type="cofactor">
    <cofactor evidence="5">
        <name>Mg(2+)</name>
        <dbReference type="ChEBI" id="CHEBI:18420"/>
    </cofactor>
    <text evidence="5">Divalent metal ions. Mg(2+) is the most effective.</text>
</comment>
<dbReference type="PANTHER" id="PTHR19288">
    <property type="entry name" value="4-NITROPHENYLPHOSPHATASE-RELATED"/>
    <property type="match status" value="1"/>
</dbReference>
<dbReference type="Gene3D" id="3.40.50.1000">
    <property type="entry name" value="HAD superfamily/HAD-like"/>
    <property type="match status" value="2"/>
</dbReference>